<evidence type="ECO:0000313" key="10">
    <source>
        <dbReference type="Proteomes" id="UP000011761"/>
    </source>
</evidence>
<dbReference type="Proteomes" id="UP000011761">
    <property type="component" value="Unassembled WGS sequence"/>
</dbReference>
<evidence type="ECO:0000256" key="3">
    <source>
        <dbReference type="ARBA" id="ARBA00022692"/>
    </source>
</evidence>
<evidence type="ECO:0000256" key="4">
    <source>
        <dbReference type="ARBA" id="ARBA00022989"/>
    </source>
</evidence>
<feature type="transmembrane region" description="Helical" evidence="7">
    <location>
        <begin position="265"/>
        <end position="286"/>
    </location>
</feature>
<dbReference type="InterPro" id="IPR005016">
    <property type="entry name" value="TDE1/TMS"/>
</dbReference>
<keyword evidence="4 7" id="KW-1133">Transmembrane helix</keyword>
<dbReference type="Pfam" id="PF03348">
    <property type="entry name" value="Serinc"/>
    <property type="match status" value="1"/>
</dbReference>
<feature type="chain" id="PRO_5004021578" description="TMS membrane protein/tumor differentially expressed protein" evidence="8">
    <location>
        <begin position="18"/>
        <end position="485"/>
    </location>
</feature>
<sequence length="485" mass="52458">MGALLSIPLLAVPSVGTLLSFAASCCGAATCSAVCSACGNCQNSILTRIAYALILLANSLLSWLMLTDWAVKRLQHVLLDYVSINCAGNACFGFAAVHRVNFALGLFHFILAVLLLGVNNSRDKRAPIQNGFWGPKIIAWVALIVVTFLIPNRFFEVWGNYVALIGAVLFLLLGLVLLVDLAHTFAEYCIEKIEDTDSGLWRGILIGSTLGMYLGSIAMTVVMYIFFAHSGCSMNQAAITVNLILLLAISIISIHPAVQASNPRAGLAQAATVSIYCTYLTFSAVAMEPDDQHCNPLVRATGTRTASVIIGAIVTFVTCAYTTTRAATYGLALGTGKPAGYSPVDTEEDSHGLVDTQPESRRAMRQEALRRAVQEGVLPASALDEDDEDEDDPRTGVHKNDDEKNGTQYNYALFHVIFMLATAWVATLLTQNIGGDKNIEKGDFVPVGRTYWASWVKIVSSWVCYGIFGWTLGAPVLMPDRFDYS</sequence>
<evidence type="ECO:0000256" key="8">
    <source>
        <dbReference type="SAM" id="SignalP"/>
    </source>
</evidence>
<evidence type="ECO:0000256" key="5">
    <source>
        <dbReference type="ARBA" id="ARBA00023136"/>
    </source>
</evidence>
<dbReference type="PANTHER" id="PTHR10383">
    <property type="entry name" value="SERINE INCORPORATOR"/>
    <property type="match status" value="1"/>
</dbReference>
<feature type="region of interest" description="Disordered" evidence="6">
    <location>
        <begin position="379"/>
        <end position="403"/>
    </location>
</feature>
<feature type="transmembrane region" description="Helical" evidence="7">
    <location>
        <begin position="239"/>
        <end position="258"/>
    </location>
</feature>
<dbReference type="OMA" id="DKHCNPL"/>
<organism evidence="9 10">
    <name type="scientific">Baudoinia panamericana (strain UAMH 10762)</name>
    <name type="common">Angels' share fungus</name>
    <name type="synonym">Baudoinia compniacensis (strain UAMH 10762)</name>
    <dbReference type="NCBI Taxonomy" id="717646"/>
    <lineage>
        <taxon>Eukaryota</taxon>
        <taxon>Fungi</taxon>
        <taxon>Dikarya</taxon>
        <taxon>Ascomycota</taxon>
        <taxon>Pezizomycotina</taxon>
        <taxon>Dothideomycetes</taxon>
        <taxon>Dothideomycetidae</taxon>
        <taxon>Mycosphaerellales</taxon>
        <taxon>Teratosphaeriaceae</taxon>
        <taxon>Baudoinia</taxon>
    </lineage>
</organism>
<feature type="transmembrane region" description="Helical" evidence="7">
    <location>
        <begin position="102"/>
        <end position="119"/>
    </location>
</feature>
<feature type="compositionally biased region" description="Acidic residues" evidence="6">
    <location>
        <begin position="383"/>
        <end position="392"/>
    </location>
</feature>
<name>M2NC20_BAUPA</name>
<keyword evidence="3 7" id="KW-0812">Transmembrane</keyword>
<dbReference type="KEGG" id="bcom:BAUCODRAFT_108071"/>
<gene>
    <name evidence="9" type="ORF">BAUCODRAFT_108071</name>
</gene>
<protein>
    <recommendedName>
        <fullName evidence="11">TMS membrane protein/tumor differentially expressed protein</fullName>
    </recommendedName>
</protein>
<feature type="region of interest" description="Disordered" evidence="6">
    <location>
        <begin position="340"/>
        <end position="361"/>
    </location>
</feature>
<feature type="transmembrane region" description="Helical" evidence="7">
    <location>
        <begin position="49"/>
        <end position="66"/>
    </location>
</feature>
<dbReference type="GO" id="GO:0005768">
    <property type="term" value="C:endosome"/>
    <property type="evidence" value="ECO:0007669"/>
    <property type="project" value="EnsemblFungi"/>
</dbReference>
<feature type="compositionally biased region" description="Basic and acidic residues" evidence="6">
    <location>
        <begin position="393"/>
        <end position="403"/>
    </location>
</feature>
<dbReference type="GeneID" id="19107135"/>
<evidence type="ECO:0000313" key="9">
    <source>
        <dbReference type="EMBL" id="EMC96430.1"/>
    </source>
</evidence>
<feature type="transmembrane region" description="Helical" evidence="7">
    <location>
        <begin position="131"/>
        <end position="150"/>
    </location>
</feature>
<dbReference type="eggNOG" id="KOG2592">
    <property type="taxonomic scope" value="Eukaryota"/>
</dbReference>
<evidence type="ECO:0000256" key="6">
    <source>
        <dbReference type="SAM" id="MobiDB-lite"/>
    </source>
</evidence>
<dbReference type="AlphaFoldDB" id="M2NC20"/>
<keyword evidence="5 7" id="KW-0472">Membrane</keyword>
<dbReference type="HOGENOM" id="CLU_029574_2_0_1"/>
<dbReference type="RefSeq" id="XP_007676509.1">
    <property type="nucleotide sequence ID" value="XM_007678319.1"/>
</dbReference>
<feature type="transmembrane region" description="Helical" evidence="7">
    <location>
        <begin position="203"/>
        <end position="227"/>
    </location>
</feature>
<evidence type="ECO:0008006" key="11">
    <source>
        <dbReference type="Google" id="ProtNLM"/>
    </source>
</evidence>
<dbReference type="OrthoDB" id="5963193at2759"/>
<dbReference type="GO" id="GO:0045121">
    <property type="term" value="C:membrane raft"/>
    <property type="evidence" value="ECO:0007669"/>
    <property type="project" value="EnsemblFungi"/>
</dbReference>
<comment type="similarity">
    <text evidence="2">Belongs to the TDE1 family.</text>
</comment>
<dbReference type="EMBL" id="KB445555">
    <property type="protein sequence ID" value="EMC96430.1"/>
    <property type="molecule type" value="Genomic_DNA"/>
</dbReference>
<evidence type="ECO:0000256" key="1">
    <source>
        <dbReference type="ARBA" id="ARBA00004141"/>
    </source>
</evidence>
<feature type="transmembrane region" description="Helical" evidence="7">
    <location>
        <begin position="450"/>
        <end position="472"/>
    </location>
</feature>
<keyword evidence="10" id="KW-1185">Reference proteome</keyword>
<accession>M2NC20</accession>
<feature type="transmembrane region" description="Helical" evidence="7">
    <location>
        <begin position="306"/>
        <end position="323"/>
    </location>
</feature>
<dbReference type="STRING" id="717646.M2NC20"/>
<feature type="transmembrane region" description="Helical" evidence="7">
    <location>
        <begin position="162"/>
        <end position="182"/>
    </location>
</feature>
<keyword evidence="8" id="KW-0732">Signal</keyword>
<feature type="transmembrane region" description="Helical" evidence="7">
    <location>
        <begin position="409"/>
        <end position="430"/>
    </location>
</feature>
<reference evidence="9 10" key="1">
    <citation type="journal article" date="2012" name="PLoS Pathog.">
        <title>Diverse lifestyles and strategies of plant pathogenesis encoded in the genomes of eighteen Dothideomycetes fungi.</title>
        <authorList>
            <person name="Ohm R.A."/>
            <person name="Feau N."/>
            <person name="Henrissat B."/>
            <person name="Schoch C.L."/>
            <person name="Horwitz B.A."/>
            <person name="Barry K.W."/>
            <person name="Condon B.J."/>
            <person name="Copeland A.C."/>
            <person name="Dhillon B."/>
            <person name="Glaser F."/>
            <person name="Hesse C.N."/>
            <person name="Kosti I."/>
            <person name="LaButti K."/>
            <person name="Lindquist E.A."/>
            <person name="Lucas S."/>
            <person name="Salamov A.A."/>
            <person name="Bradshaw R.E."/>
            <person name="Ciuffetti L."/>
            <person name="Hamelin R.C."/>
            <person name="Kema G.H.J."/>
            <person name="Lawrence C."/>
            <person name="Scott J.A."/>
            <person name="Spatafora J.W."/>
            <person name="Turgeon B.G."/>
            <person name="de Wit P.J.G.M."/>
            <person name="Zhong S."/>
            <person name="Goodwin S.B."/>
            <person name="Grigoriev I.V."/>
        </authorList>
    </citation>
    <scope>NUCLEOTIDE SEQUENCE [LARGE SCALE GENOMIC DNA]</scope>
    <source>
        <strain evidence="9 10">UAMH 10762</strain>
    </source>
</reference>
<evidence type="ECO:0000256" key="7">
    <source>
        <dbReference type="SAM" id="Phobius"/>
    </source>
</evidence>
<comment type="subcellular location">
    <subcellularLocation>
        <location evidence="1">Membrane</location>
        <topology evidence="1">Multi-pass membrane protein</topology>
    </subcellularLocation>
</comment>
<proteinExistence type="inferred from homology"/>
<feature type="signal peptide" evidence="8">
    <location>
        <begin position="1"/>
        <end position="17"/>
    </location>
</feature>
<evidence type="ECO:0000256" key="2">
    <source>
        <dbReference type="ARBA" id="ARBA00006665"/>
    </source>
</evidence>
<dbReference type="PANTHER" id="PTHR10383:SF9">
    <property type="entry name" value="SERINE INCORPORATOR, ISOFORM F"/>
    <property type="match status" value="1"/>
</dbReference>
<dbReference type="GO" id="GO:0000329">
    <property type="term" value="C:fungal-type vacuole membrane"/>
    <property type="evidence" value="ECO:0007669"/>
    <property type="project" value="EnsemblFungi"/>
</dbReference>